<proteinExistence type="predicted"/>
<evidence type="ECO:0000256" key="1">
    <source>
        <dbReference type="PROSITE-ProRule" id="PRU00703"/>
    </source>
</evidence>
<dbReference type="InterPro" id="IPR046342">
    <property type="entry name" value="CBS_dom_sf"/>
</dbReference>
<dbReference type="SUPFAM" id="SSF54631">
    <property type="entry name" value="CBS-domain pair"/>
    <property type="match status" value="1"/>
</dbReference>
<dbReference type="AlphaFoldDB" id="A0A1M5T1B5"/>
<reference evidence="4" key="1">
    <citation type="submission" date="2016-11" db="EMBL/GenBank/DDBJ databases">
        <authorList>
            <person name="Varghese N."/>
            <person name="Submissions S."/>
        </authorList>
    </citation>
    <scope>NUCLEOTIDE SEQUENCE [LARGE SCALE GENOMIC DNA]</scope>
    <source>
        <strain evidence="4">DSM 100572</strain>
    </source>
</reference>
<evidence type="ECO:0000313" key="4">
    <source>
        <dbReference type="Proteomes" id="UP000184109"/>
    </source>
</evidence>
<accession>A0A1M5T1B5</accession>
<evidence type="ECO:0000313" key="3">
    <source>
        <dbReference type="EMBL" id="SHH44440.1"/>
    </source>
</evidence>
<name>A0A1M5T1B5_9FLAO</name>
<dbReference type="Proteomes" id="UP000184109">
    <property type="component" value="Unassembled WGS sequence"/>
</dbReference>
<dbReference type="InterPro" id="IPR000644">
    <property type="entry name" value="CBS_dom"/>
</dbReference>
<dbReference type="Pfam" id="PF00571">
    <property type="entry name" value="CBS"/>
    <property type="match status" value="1"/>
</dbReference>
<dbReference type="RefSeq" id="WP_073118214.1">
    <property type="nucleotide sequence ID" value="NZ_BMEN01000001.1"/>
</dbReference>
<organism evidence="3 4">
    <name type="scientific">Wenyingzhuangia marina</name>
    <dbReference type="NCBI Taxonomy" id="1195760"/>
    <lineage>
        <taxon>Bacteria</taxon>
        <taxon>Pseudomonadati</taxon>
        <taxon>Bacteroidota</taxon>
        <taxon>Flavobacteriia</taxon>
        <taxon>Flavobacteriales</taxon>
        <taxon>Flavobacteriaceae</taxon>
        <taxon>Wenyingzhuangia</taxon>
    </lineage>
</organism>
<dbReference type="OrthoDB" id="1523762at2"/>
<dbReference type="PROSITE" id="PS51371">
    <property type="entry name" value="CBS"/>
    <property type="match status" value="1"/>
</dbReference>
<keyword evidence="4" id="KW-1185">Reference proteome</keyword>
<sequence length="219" mass="25381">MELINYISKDKIAVSNQKTIKQILKVFSKISYSHIPVIDGEKLIGNIAKEDLTSIENKDQKLAELEYLYEFFFAKQEDTLLEVFSNFAVNNTNLLPIVDKKNEYFGYLDLNDTLDCFADTHFLSTEGNILLLEKNSIEYSMSEICQIVESNNSQILGSFISEQNEEHTQITLKVKSGSINELIQSFRRYDYAILNTLTEDSYLESLKKRSEYFIKYLNI</sequence>
<protein>
    <submittedName>
        <fullName evidence="3">CBS domain-containing protein</fullName>
    </submittedName>
</protein>
<keyword evidence="1" id="KW-0129">CBS domain</keyword>
<gene>
    <name evidence="3" type="ORF">SAMN05444281_0638</name>
</gene>
<dbReference type="STRING" id="1195760.SAMN05444281_0638"/>
<dbReference type="EMBL" id="FQXQ01000001">
    <property type="protein sequence ID" value="SHH44440.1"/>
    <property type="molecule type" value="Genomic_DNA"/>
</dbReference>
<evidence type="ECO:0000259" key="2">
    <source>
        <dbReference type="PROSITE" id="PS51371"/>
    </source>
</evidence>
<dbReference type="Gene3D" id="3.10.580.10">
    <property type="entry name" value="CBS-domain"/>
    <property type="match status" value="1"/>
</dbReference>
<feature type="domain" description="CBS" evidence="2">
    <location>
        <begin position="7"/>
        <end position="62"/>
    </location>
</feature>